<feature type="chain" id="PRO_5013366766" description="DUF7939 domain-containing protein" evidence="3">
    <location>
        <begin position="25"/>
        <end position="578"/>
    </location>
</feature>
<evidence type="ECO:0000313" key="6">
    <source>
        <dbReference type="Proteomes" id="UP000193136"/>
    </source>
</evidence>
<keyword evidence="2" id="KW-0812">Transmembrane</keyword>
<accession>A0A1X0Y8X2</accession>
<feature type="transmembrane region" description="Helical" evidence="2">
    <location>
        <begin position="433"/>
        <end position="453"/>
    </location>
</feature>
<feature type="region of interest" description="Disordered" evidence="1">
    <location>
        <begin position="390"/>
        <end position="426"/>
    </location>
</feature>
<dbReference type="InterPro" id="IPR025738">
    <property type="entry name" value="BatD"/>
</dbReference>
<evidence type="ECO:0000259" key="4">
    <source>
        <dbReference type="Pfam" id="PF25607"/>
    </source>
</evidence>
<keyword evidence="6" id="KW-1185">Reference proteome</keyword>
<dbReference type="RefSeq" id="WP_085009851.1">
    <property type="nucleotide sequence ID" value="NZ_NAAD01000005.1"/>
</dbReference>
<comment type="caution">
    <text evidence="5">The sequence shown here is derived from an EMBL/GenBank/DDBJ whole genome shotgun (WGS) entry which is preliminary data.</text>
</comment>
<evidence type="ECO:0000256" key="2">
    <source>
        <dbReference type="SAM" id="Phobius"/>
    </source>
</evidence>
<feature type="region of interest" description="Disordered" evidence="1">
    <location>
        <begin position="306"/>
        <end position="334"/>
    </location>
</feature>
<keyword evidence="2" id="KW-0472">Membrane</keyword>
<dbReference type="OrthoDB" id="5293418at2"/>
<dbReference type="PANTHER" id="PTHR40940:SF1">
    <property type="entry name" value="PROTEIN BATD"/>
    <property type="match status" value="1"/>
</dbReference>
<feature type="domain" description="DUF7939" evidence="4">
    <location>
        <begin position="475"/>
        <end position="555"/>
    </location>
</feature>
<feature type="compositionally biased region" description="Low complexity" evidence="1">
    <location>
        <begin position="390"/>
        <end position="410"/>
    </location>
</feature>
<evidence type="ECO:0000313" key="5">
    <source>
        <dbReference type="EMBL" id="ORJ61577.1"/>
    </source>
</evidence>
<dbReference type="EMBL" id="NAAD01000005">
    <property type="protein sequence ID" value="ORJ61577.1"/>
    <property type="molecule type" value="Genomic_DNA"/>
</dbReference>
<dbReference type="AlphaFoldDB" id="A0A1X0Y8X2"/>
<dbReference type="Pfam" id="PF13584">
    <property type="entry name" value="BatD"/>
    <property type="match status" value="1"/>
</dbReference>
<organism evidence="5 6">
    <name type="scientific">Geothermobacter hydrogeniphilus</name>
    <dbReference type="NCBI Taxonomy" id="1969733"/>
    <lineage>
        <taxon>Bacteria</taxon>
        <taxon>Pseudomonadati</taxon>
        <taxon>Thermodesulfobacteriota</taxon>
        <taxon>Desulfuromonadia</taxon>
        <taxon>Desulfuromonadales</taxon>
        <taxon>Geothermobacteraceae</taxon>
        <taxon>Geothermobacter</taxon>
    </lineage>
</organism>
<dbReference type="Pfam" id="PF25607">
    <property type="entry name" value="DUF7939"/>
    <property type="match status" value="1"/>
</dbReference>
<evidence type="ECO:0000256" key="1">
    <source>
        <dbReference type="SAM" id="MobiDB-lite"/>
    </source>
</evidence>
<sequence length="578" mass="63392">MVNRGSFFLLVLLFLALGESIAAAVTVQAVADRDRISADESLQLQLRVSGSPDGDPDLNALEKNWEILSRAKSSQVQIINGSFSRSVVYNLTLMPRKQGTVMIPAVCFSGDCSLPLPIEVTGTADKDTAADAPLLLETEVSRRQVVAQGQVVFRVRLLRRVDLLEGQLGEPQPTGVAAVVKKLGDDRNYETRRNGRLYQVIERDYAIFPQGSGKMTIPALQFDGSIAAGRARFDPFGRQGRRVRRTSKPLQVDVLPIPADIGGRQWLPAAALELHDDWQSRPPRLQVGEPVTRTLRLKATGLPSARLPKLEPGIPASFKSYPDQPQREDASTTDGITGNLVQKIALVPTRPGRFTLPAFDLDWWDTKAGRWRKAHLDALDLEVAPAADGTAVTTPVKPVPRVSRPSTVSAEPAPAPVSQGASSGEPRPSSPGFWPWLCLALAVGWLLTLILVFRRRQPGRLAVDADEADEAGGDEKKVRRVVVQAARAHRPDKTRRALEDWSRTLWPGAEVGAYERLYREAGPELRSELDELDRTLYGRAGRPWRGDGLADRIISFVPSTDKNNDAALPELYPGRSGR</sequence>
<proteinExistence type="predicted"/>
<keyword evidence="2" id="KW-1133">Transmembrane helix</keyword>
<protein>
    <recommendedName>
        <fullName evidence="4">DUF7939 domain-containing protein</fullName>
    </recommendedName>
</protein>
<dbReference type="InterPro" id="IPR057699">
    <property type="entry name" value="DUF7939"/>
</dbReference>
<name>A0A1X0Y8X2_9BACT</name>
<dbReference type="STRING" id="1969733.B5V00_05935"/>
<dbReference type="PANTHER" id="PTHR40940">
    <property type="entry name" value="PROTEIN BATD-RELATED"/>
    <property type="match status" value="1"/>
</dbReference>
<reference evidence="5 6" key="1">
    <citation type="submission" date="2017-03" db="EMBL/GenBank/DDBJ databases">
        <title>Genome sequence of Geothermobacter sp. EPR-M, Deep-Sea Iron Reducer.</title>
        <authorList>
            <person name="Tully B."/>
            <person name="Savalia P."/>
            <person name="Abuyen K."/>
            <person name="Baughan C."/>
            <person name="Romero E."/>
            <person name="Ronkowski C."/>
            <person name="Torres B."/>
            <person name="Tremblay J."/>
            <person name="Trujillo A."/>
            <person name="Tyler M."/>
            <person name="Perez-Rodriguez I."/>
            <person name="Amend J."/>
        </authorList>
    </citation>
    <scope>NUCLEOTIDE SEQUENCE [LARGE SCALE GENOMIC DNA]</scope>
    <source>
        <strain evidence="5 6">EPR-M</strain>
    </source>
</reference>
<dbReference type="Proteomes" id="UP000193136">
    <property type="component" value="Unassembled WGS sequence"/>
</dbReference>
<keyword evidence="3" id="KW-0732">Signal</keyword>
<feature type="signal peptide" evidence="3">
    <location>
        <begin position="1"/>
        <end position="24"/>
    </location>
</feature>
<evidence type="ECO:0000256" key="3">
    <source>
        <dbReference type="SAM" id="SignalP"/>
    </source>
</evidence>
<gene>
    <name evidence="5" type="ORF">B5V00_05935</name>
</gene>